<dbReference type="InterPro" id="IPR055198">
    <property type="entry name" value="NSD_PHD"/>
</dbReference>
<dbReference type="InterPro" id="IPR001965">
    <property type="entry name" value="Znf_PHD"/>
</dbReference>
<keyword evidence="2" id="KW-0479">Metal-binding</keyword>
<keyword evidence="4" id="KW-0862">Zinc</keyword>
<evidence type="ECO:0000256" key="1">
    <source>
        <dbReference type="ARBA" id="ARBA00004123"/>
    </source>
</evidence>
<dbReference type="Gramene" id="PSR95544">
    <property type="protein sequence ID" value="PSR95544"/>
    <property type="gene ID" value="CEY00_Acc21598"/>
</dbReference>
<organism evidence="8 9">
    <name type="scientific">Actinidia chinensis var. chinensis</name>
    <name type="common">Chinese soft-hair kiwi</name>
    <dbReference type="NCBI Taxonomy" id="1590841"/>
    <lineage>
        <taxon>Eukaryota</taxon>
        <taxon>Viridiplantae</taxon>
        <taxon>Streptophyta</taxon>
        <taxon>Embryophyta</taxon>
        <taxon>Tracheophyta</taxon>
        <taxon>Spermatophyta</taxon>
        <taxon>Magnoliopsida</taxon>
        <taxon>eudicotyledons</taxon>
        <taxon>Gunneridae</taxon>
        <taxon>Pentapetalae</taxon>
        <taxon>asterids</taxon>
        <taxon>Ericales</taxon>
        <taxon>Actinidiaceae</taxon>
        <taxon>Actinidia</taxon>
    </lineage>
</organism>
<keyword evidence="5" id="KW-0539">Nucleus</keyword>
<evidence type="ECO:0000313" key="9">
    <source>
        <dbReference type="Proteomes" id="UP000241394"/>
    </source>
</evidence>
<dbReference type="PANTHER" id="PTHR46235">
    <property type="entry name" value="PHD FINGER-CONTAINING PROTEIN DDB_G0268158"/>
    <property type="match status" value="1"/>
</dbReference>
<dbReference type="STRING" id="1590841.A0A2R6PR37"/>
<dbReference type="InterPro" id="IPR058939">
    <property type="entry name" value="Mtase_EDM2"/>
</dbReference>
<evidence type="ECO:0000313" key="8">
    <source>
        <dbReference type="EMBL" id="PSR95544.1"/>
    </source>
</evidence>
<keyword evidence="9" id="KW-1185">Reference proteome</keyword>
<feature type="compositionally biased region" description="Basic and acidic residues" evidence="6">
    <location>
        <begin position="952"/>
        <end position="961"/>
    </location>
</feature>
<feature type="compositionally biased region" description="Basic and acidic residues" evidence="6">
    <location>
        <begin position="982"/>
        <end position="1006"/>
    </location>
</feature>
<gene>
    <name evidence="8" type="ORF">CEY00_Acc21598</name>
</gene>
<feature type="compositionally biased region" description="Polar residues" evidence="6">
    <location>
        <begin position="1249"/>
        <end position="1260"/>
    </location>
</feature>
<reference evidence="8 9" key="1">
    <citation type="submission" date="2017-07" db="EMBL/GenBank/DDBJ databases">
        <title>An improved, manually edited Actinidia chinensis var. chinensis (kiwifruit) genome highlights the challenges associated with draft genomes and gene prediction in plants.</title>
        <authorList>
            <person name="Pilkington S."/>
            <person name="Crowhurst R."/>
            <person name="Hilario E."/>
            <person name="Nardozza S."/>
            <person name="Fraser L."/>
            <person name="Peng Y."/>
            <person name="Gunaseelan K."/>
            <person name="Simpson R."/>
            <person name="Tahir J."/>
            <person name="Deroles S."/>
            <person name="Templeton K."/>
            <person name="Luo Z."/>
            <person name="Davy M."/>
            <person name="Cheng C."/>
            <person name="Mcneilage M."/>
            <person name="Scaglione D."/>
            <person name="Liu Y."/>
            <person name="Zhang Q."/>
            <person name="Datson P."/>
            <person name="De Silva N."/>
            <person name="Gardiner S."/>
            <person name="Bassett H."/>
            <person name="Chagne D."/>
            <person name="Mccallum J."/>
            <person name="Dzierzon H."/>
            <person name="Deng C."/>
            <person name="Wang Y.-Y."/>
            <person name="Barron N."/>
            <person name="Manako K."/>
            <person name="Bowen J."/>
            <person name="Foster T."/>
            <person name="Erridge Z."/>
            <person name="Tiffin H."/>
            <person name="Waite C."/>
            <person name="Davies K."/>
            <person name="Grierson E."/>
            <person name="Laing W."/>
            <person name="Kirk R."/>
            <person name="Chen X."/>
            <person name="Wood M."/>
            <person name="Montefiori M."/>
            <person name="Brummell D."/>
            <person name="Schwinn K."/>
            <person name="Catanach A."/>
            <person name="Fullerton C."/>
            <person name="Li D."/>
            <person name="Meiyalaghan S."/>
            <person name="Nieuwenhuizen N."/>
            <person name="Read N."/>
            <person name="Prakash R."/>
            <person name="Hunter D."/>
            <person name="Zhang H."/>
            <person name="Mckenzie M."/>
            <person name="Knabel M."/>
            <person name="Harris A."/>
            <person name="Allan A."/>
            <person name="Chen A."/>
            <person name="Janssen B."/>
            <person name="Plunkett B."/>
            <person name="Dwamena C."/>
            <person name="Voogd C."/>
            <person name="Leif D."/>
            <person name="Lafferty D."/>
            <person name="Souleyre E."/>
            <person name="Varkonyi-Gasic E."/>
            <person name="Gambi F."/>
            <person name="Hanley J."/>
            <person name="Yao J.-L."/>
            <person name="Cheung J."/>
            <person name="David K."/>
            <person name="Warren B."/>
            <person name="Marsh K."/>
            <person name="Snowden K."/>
            <person name="Lin-Wang K."/>
            <person name="Brian L."/>
            <person name="Martinez-Sanchez M."/>
            <person name="Wang M."/>
            <person name="Ileperuma N."/>
            <person name="Macnee N."/>
            <person name="Campin R."/>
            <person name="Mcatee P."/>
            <person name="Drummond R."/>
            <person name="Espley R."/>
            <person name="Ireland H."/>
            <person name="Wu R."/>
            <person name="Atkinson R."/>
            <person name="Karunairetnam S."/>
            <person name="Bulley S."/>
            <person name="Chunkath S."/>
            <person name="Hanley Z."/>
            <person name="Storey R."/>
            <person name="Thrimawithana A."/>
            <person name="Thomson S."/>
            <person name="David C."/>
            <person name="Testolin R."/>
        </authorList>
    </citation>
    <scope>NUCLEOTIDE SEQUENCE [LARGE SCALE GENOMIC DNA]</scope>
    <source>
        <strain evidence="9">cv. Red5</strain>
        <tissue evidence="8">Young leaf</tissue>
    </source>
</reference>
<protein>
    <submittedName>
        <fullName evidence="8">Protein ENHANCED DOWNY MILDEW like</fullName>
    </submittedName>
</protein>
<accession>A0A2R6PR37</accession>
<dbReference type="Pfam" id="PF22908">
    <property type="entry name" value="PHD_NSD"/>
    <property type="match status" value="1"/>
</dbReference>
<proteinExistence type="predicted"/>
<dbReference type="PANTHER" id="PTHR46235:SF3">
    <property type="entry name" value="PHD FINGER-CONTAINING PROTEIN DDB_G0268158"/>
    <property type="match status" value="1"/>
</dbReference>
<evidence type="ECO:0000259" key="7">
    <source>
        <dbReference type="SMART" id="SM00249"/>
    </source>
</evidence>
<comment type="subcellular location">
    <subcellularLocation>
        <location evidence="1">Nucleus</location>
    </subcellularLocation>
</comment>
<dbReference type="FunCoup" id="A0A2R6PR37">
    <property type="interactions" value="2936"/>
</dbReference>
<dbReference type="SMART" id="SM00249">
    <property type="entry name" value="PHD"/>
    <property type="match status" value="3"/>
</dbReference>
<feature type="compositionally biased region" description="Basic residues" evidence="6">
    <location>
        <begin position="969"/>
        <end position="981"/>
    </location>
</feature>
<feature type="compositionally biased region" description="Basic and acidic residues" evidence="6">
    <location>
        <begin position="498"/>
        <end position="509"/>
    </location>
</feature>
<comment type="caution">
    <text evidence="8">The sequence shown here is derived from an EMBL/GenBank/DDBJ whole genome shotgun (WGS) entry which is preliminary data.</text>
</comment>
<feature type="domain" description="Zinc finger PHD-type" evidence="7">
    <location>
        <begin position="347"/>
        <end position="413"/>
    </location>
</feature>
<dbReference type="GO" id="GO:0005634">
    <property type="term" value="C:nucleus"/>
    <property type="evidence" value="ECO:0007669"/>
    <property type="project" value="UniProtKB-SubCell"/>
</dbReference>
<dbReference type="Pfam" id="PF12047">
    <property type="entry name" value="DNMT1-RFD"/>
    <property type="match status" value="1"/>
</dbReference>
<keyword evidence="3" id="KW-0863">Zinc-finger</keyword>
<evidence type="ECO:0000256" key="3">
    <source>
        <dbReference type="ARBA" id="ARBA00022771"/>
    </source>
</evidence>
<dbReference type="InterPro" id="IPR029063">
    <property type="entry name" value="SAM-dependent_MTases_sf"/>
</dbReference>
<dbReference type="OMA" id="NIWIKLE"/>
<dbReference type="CDD" id="cd15565">
    <property type="entry name" value="PHD2_NSD"/>
    <property type="match status" value="1"/>
</dbReference>
<name>A0A2R6PR37_ACTCC</name>
<dbReference type="InterPro" id="IPR013083">
    <property type="entry name" value="Znf_RING/FYVE/PHD"/>
</dbReference>
<dbReference type="Proteomes" id="UP000241394">
    <property type="component" value="Chromosome LG23"/>
</dbReference>
<dbReference type="Gene3D" id="3.30.40.10">
    <property type="entry name" value="Zinc/RING finger domain, C3HC4 (zinc finger)"/>
    <property type="match status" value="2"/>
</dbReference>
<feature type="region of interest" description="Disordered" evidence="6">
    <location>
        <begin position="1097"/>
        <end position="1124"/>
    </location>
</feature>
<feature type="compositionally biased region" description="Basic and acidic residues" evidence="6">
    <location>
        <begin position="544"/>
        <end position="555"/>
    </location>
</feature>
<evidence type="ECO:0000256" key="6">
    <source>
        <dbReference type="SAM" id="MobiDB-lite"/>
    </source>
</evidence>
<evidence type="ECO:0000256" key="5">
    <source>
        <dbReference type="ARBA" id="ARBA00023242"/>
    </source>
</evidence>
<dbReference type="OrthoDB" id="21264at2759"/>
<dbReference type="InterPro" id="IPR022702">
    <property type="entry name" value="Cytosine_MeTrfase1_RFD"/>
</dbReference>
<dbReference type="InParanoid" id="A0A2R6PR37"/>
<feature type="domain" description="Zinc finger PHD-type" evidence="7">
    <location>
        <begin position="220"/>
        <end position="275"/>
    </location>
</feature>
<dbReference type="GO" id="GO:0008270">
    <property type="term" value="F:zinc ion binding"/>
    <property type="evidence" value="ECO:0007669"/>
    <property type="project" value="UniProtKB-KW"/>
</dbReference>
<feature type="region of interest" description="Disordered" evidence="6">
    <location>
        <begin position="928"/>
        <end position="1061"/>
    </location>
</feature>
<dbReference type="CDD" id="cd15566">
    <property type="entry name" value="PHD3_NSD"/>
    <property type="match status" value="1"/>
</dbReference>
<feature type="region of interest" description="Disordered" evidence="6">
    <location>
        <begin position="1206"/>
        <end position="1260"/>
    </location>
</feature>
<feature type="domain" description="Zinc finger PHD-type" evidence="7">
    <location>
        <begin position="280"/>
        <end position="346"/>
    </location>
</feature>
<feature type="region of interest" description="Disordered" evidence="6">
    <location>
        <begin position="544"/>
        <end position="572"/>
    </location>
</feature>
<dbReference type="SUPFAM" id="SSF53335">
    <property type="entry name" value="S-adenosyl-L-methionine-dependent methyltransferases"/>
    <property type="match status" value="1"/>
</dbReference>
<reference evidence="9" key="2">
    <citation type="journal article" date="2018" name="BMC Genomics">
        <title>A manually annotated Actinidia chinensis var. chinensis (kiwifruit) genome highlights the challenges associated with draft genomes and gene prediction in plants.</title>
        <authorList>
            <person name="Pilkington S.M."/>
            <person name="Crowhurst R."/>
            <person name="Hilario E."/>
            <person name="Nardozza S."/>
            <person name="Fraser L."/>
            <person name="Peng Y."/>
            <person name="Gunaseelan K."/>
            <person name="Simpson R."/>
            <person name="Tahir J."/>
            <person name="Deroles S.C."/>
            <person name="Templeton K."/>
            <person name="Luo Z."/>
            <person name="Davy M."/>
            <person name="Cheng C."/>
            <person name="McNeilage M."/>
            <person name="Scaglione D."/>
            <person name="Liu Y."/>
            <person name="Zhang Q."/>
            <person name="Datson P."/>
            <person name="De Silva N."/>
            <person name="Gardiner S.E."/>
            <person name="Bassett H."/>
            <person name="Chagne D."/>
            <person name="McCallum J."/>
            <person name="Dzierzon H."/>
            <person name="Deng C."/>
            <person name="Wang Y.Y."/>
            <person name="Barron L."/>
            <person name="Manako K."/>
            <person name="Bowen J."/>
            <person name="Foster T.M."/>
            <person name="Erridge Z.A."/>
            <person name="Tiffin H."/>
            <person name="Waite C.N."/>
            <person name="Davies K.M."/>
            <person name="Grierson E.P."/>
            <person name="Laing W.A."/>
            <person name="Kirk R."/>
            <person name="Chen X."/>
            <person name="Wood M."/>
            <person name="Montefiori M."/>
            <person name="Brummell D.A."/>
            <person name="Schwinn K.E."/>
            <person name="Catanach A."/>
            <person name="Fullerton C."/>
            <person name="Li D."/>
            <person name="Meiyalaghan S."/>
            <person name="Nieuwenhuizen N."/>
            <person name="Read N."/>
            <person name="Prakash R."/>
            <person name="Hunter D."/>
            <person name="Zhang H."/>
            <person name="McKenzie M."/>
            <person name="Knabel M."/>
            <person name="Harris A."/>
            <person name="Allan A.C."/>
            <person name="Gleave A."/>
            <person name="Chen A."/>
            <person name="Janssen B.J."/>
            <person name="Plunkett B."/>
            <person name="Ampomah-Dwamena C."/>
            <person name="Voogd C."/>
            <person name="Leif D."/>
            <person name="Lafferty D."/>
            <person name="Souleyre E.J.F."/>
            <person name="Varkonyi-Gasic E."/>
            <person name="Gambi F."/>
            <person name="Hanley J."/>
            <person name="Yao J.L."/>
            <person name="Cheung J."/>
            <person name="David K.M."/>
            <person name="Warren B."/>
            <person name="Marsh K."/>
            <person name="Snowden K.C."/>
            <person name="Lin-Wang K."/>
            <person name="Brian L."/>
            <person name="Martinez-Sanchez M."/>
            <person name="Wang M."/>
            <person name="Ileperuma N."/>
            <person name="Macnee N."/>
            <person name="Campin R."/>
            <person name="McAtee P."/>
            <person name="Drummond R.S.M."/>
            <person name="Espley R.V."/>
            <person name="Ireland H.S."/>
            <person name="Wu R."/>
            <person name="Atkinson R.G."/>
            <person name="Karunairetnam S."/>
            <person name="Bulley S."/>
            <person name="Chunkath S."/>
            <person name="Hanley Z."/>
            <person name="Storey R."/>
            <person name="Thrimawithana A.H."/>
            <person name="Thomson S."/>
            <person name="David C."/>
            <person name="Testolin R."/>
            <person name="Huang H."/>
            <person name="Hellens R.P."/>
            <person name="Schaffer R.J."/>
        </authorList>
    </citation>
    <scope>NUCLEOTIDE SEQUENCE [LARGE SCALE GENOMIC DNA]</scope>
    <source>
        <strain evidence="9">cv. Red5</strain>
    </source>
</reference>
<feature type="compositionally biased region" description="Basic and acidic residues" evidence="6">
    <location>
        <begin position="427"/>
        <end position="451"/>
    </location>
</feature>
<dbReference type="AlphaFoldDB" id="A0A2R6PR37"/>
<feature type="compositionally biased region" description="Basic and acidic residues" evidence="6">
    <location>
        <begin position="1039"/>
        <end position="1061"/>
    </location>
</feature>
<evidence type="ECO:0000256" key="2">
    <source>
        <dbReference type="ARBA" id="ARBA00022723"/>
    </source>
</evidence>
<sequence>MASSDDEGEAVPNIVSNYHFVDDKDEPISFSELPVQWNDSEGLDRNTKQIFLHGTTDNGLQKIYKQVKAWKFDLSDAKPEILVLAKESSWMRLQKPRKSFEDTIRSILITVHCLHFVKKNPEMSGKLLWDQLSKVFSSYETRPSENDLIDQMTLICEAVEKDEILAKSKFLVTFVEEKPRKKKAFDENIGSTKPGFIVPDDMIDEIEDDDDEEDDLFDSVCAICDNGGDILCCEGRCMRSFHATEEAGSDSTCESLGFSTGQVDAIQDFFCKNCQYKQHQCFSCGELGSSDKLSGAEVFPCVSATCGRFYHPFCVAKLLHRESAAEAEVIQKKIAAGESFTCPIHKCIVCKQGEYKMDPDLQFAICRRCPKSYHRKCLPRKIAFEDNEDEGIIQRAWEGLIPNRILIYCLKHEIDDEIGTPIRNHLKFPDDGQKKKKQASEHLARKEKVLQNERTLASADASRKRTLGKLQKGVDLPSMDAEGVSSKKIVRRLTGPDSSKKQKVSDTYRKPLKSTASTKVMKSTDGPSLGERLYNLYSKGSESFKLRKDTPDGEHMQTLTDNPVPKEKSDSHLLDDDSKRRILALVKDAVSSVTLENITKQSKGLMTHAYSSRNVVDKALTLGKVEGSVEAMRAALQKLEEGCSVEDAKAVCQPEVLNQMLKWKNKLKVYLAPFLYGMRYTSFGRHFTKVDKLKEIVDVLHCYVKDGDMIVDFCCGSNDFSCLMKKKLDQTGIKCSYKNYDLLQAKNDFNFEKRDWMRVHPKELPAGSQLIMGLNPPFGVNAGLANKFINKALEFKPKLLILIVPRETERLDKKDPPYDLVWEDGELLSGKSFYLPGSVDVNDNQMEDWNVNPPPLYLWSRTDWTAIHKAIAQQHGHLSRVHKRPSVEEHNETLVSDYPMEVYDPNNQSPVSMELSMDDHPVQNEVQVHKQPQESGANVSGSLKEGFPCNNYDREARKVSSHENNISKRSSRKRRRGKGKHGRESSKPSPEIKERGQSSVGERYDSMPRLSPPNRGQSSVGERYDSMPRLSPPNVTRGRSLDHLTSEPREAPSHTEVGEEGRHQFEHIRSHYQTGYSGTPRADDDIARRYSLNIEEPYSGGTHRWSSGTSPGPGPDYGVRNSGEQFPGYNRSYINEIEQRYTMESAVRSQMPIYRQQQYPDAFGQRSSYFGGGDPGVSSSYGHRVPAPCTSAMQRYAPRLDELNHTRMNTSGSVPPPTAGRNGIPNPLAPQPGYQVDSMGFAPGPYHPFSQQNSSGWLND</sequence>
<feature type="region of interest" description="Disordered" evidence="6">
    <location>
        <begin position="422"/>
        <end position="526"/>
    </location>
</feature>
<dbReference type="Pfam" id="PF26055">
    <property type="entry name" value="Mtase_EDM2"/>
    <property type="match status" value="1"/>
</dbReference>
<evidence type="ECO:0000256" key="4">
    <source>
        <dbReference type="ARBA" id="ARBA00022833"/>
    </source>
</evidence>
<dbReference type="EMBL" id="NKQK01000023">
    <property type="protein sequence ID" value="PSR95544.1"/>
    <property type="molecule type" value="Genomic_DNA"/>
</dbReference>